<dbReference type="AlphaFoldDB" id="A0ABD0N8Z3"/>
<evidence type="ECO:0000313" key="2">
    <source>
        <dbReference type="EMBL" id="KAL0158077.1"/>
    </source>
</evidence>
<name>A0ABD0N8Z3_CIRMR</name>
<protein>
    <submittedName>
        <fullName evidence="2">Uncharacterized protein</fullName>
    </submittedName>
</protein>
<sequence length="81" mass="9153">YQRRESKSNSLGRSMKPPLPHSSASIDRHKLPCLRSCNTSLPSLYLPSQVPTDDHSQSEVTEFTHLRFTDLCAVVHAFNQT</sequence>
<keyword evidence="3" id="KW-1185">Reference proteome</keyword>
<accession>A0ABD0N8Z3</accession>
<proteinExistence type="predicted"/>
<comment type="caution">
    <text evidence="2">The sequence shown here is derived from an EMBL/GenBank/DDBJ whole genome shotgun (WGS) entry which is preliminary data.</text>
</comment>
<dbReference type="Proteomes" id="UP001529510">
    <property type="component" value="Unassembled WGS sequence"/>
</dbReference>
<feature type="non-terminal residue" evidence="2">
    <location>
        <position position="1"/>
    </location>
</feature>
<feature type="region of interest" description="Disordered" evidence="1">
    <location>
        <begin position="1"/>
        <end position="27"/>
    </location>
</feature>
<dbReference type="EMBL" id="JAMKFB020000023">
    <property type="protein sequence ID" value="KAL0158077.1"/>
    <property type="molecule type" value="Genomic_DNA"/>
</dbReference>
<evidence type="ECO:0000256" key="1">
    <source>
        <dbReference type="SAM" id="MobiDB-lite"/>
    </source>
</evidence>
<organism evidence="2 3">
    <name type="scientific">Cirrhinus mrigala</name>
    <name type="common">Mrigala</name>
    <dbReference type="NCBI Taxonomy" id="683832"/>
    <lineage>
        <taxon>Eukaryota</taxon>
        <taxon>Metazoa</taxon>
        <taxon>Chordata</taxon>
        <taxon>Craniata</taxon>
        <taxon>Vertebrata</taxon>
        <taxon>Euteleostomi</taxon>
        <taxon>Actinopterygii</taxon>
        <taxon>Neopterygii</taxon>
        <taxon>Teleostei</taxon>
        <taxon>Ostariophysi</taxon>
        <taxon>Cypriniformes</taxon>
        <taxon>Cyprinidae</taxon>
        <taxon>Labeoninae</taxon>
        <taxon>Labeonini</taxon>
        <taxon>Cirrhinus</taxon>
    </lineage>
</organism>
<gene>
    <name evidence="2" type="ORF">M9458_046153</name>
</gene>
<evidence type="ECO:0000313" key="3">
    <source>
        <dbReference type="Proteomes" id="UP001529510"/>
    </source>
</evidence>
<reference evidence="2 3" key="1">
    <citation type="submission" date="2024-05" db="EMBL/GenBank/DDBJ databases">
        <title>Genome sequencing and assembly of Indian major carp, Cirrhinus mrigala (Hamilton, 1822).</title>
        <authorList>
            <person name="Mohindra V."/>
            <person name="Chowdhury L.M."/>
            <person name="Lal K."/>
            <person name="Jena J.K."/>
        </authorList>
    </citation>
    <scope>NUCLEOTIDE SEQUENCE [LARGE SCALE GENOMIC DNA]</scope>
    <source>
        <strain evidence="2">CM1030</strain>
        <tissue evidence="2">Blood</tissue>
    </source>
</reference>